<evidence type="ECO:0000256" key="1">
    <source>
        <dbReference type="SAM" id="MobiDB-lite"/>
    </source>
</evidence>
<dbReference type="EMBL" id="JAGTJS010000012">
    <property type="protein sequence ID" value="KAH7250440.1"/>
    <property type="molecule type" value="Genomic_DNA"/>
</dbReference>
<reference evidence="2" key="1">
    <citation type="journal article" date="2021" name="Nat. Commun.">
        <title>Genetic determinants of endophytism in the Arabidopsis root mycobiome.</title>
        <authorList>
            <person name="Mesny F."/>
            <person name="Miyauchi S."/>
            <person name="Thiergart T."/>
            <person name="Pickel B."/>
            <person name="Atanasova L."/>
            <person name="Karlsson M."/>
            <person name="Huettel B."/>
            <person name="Barry K.W."/>
            <person name="Haridas S."/>
            <person name="Chen C."/>
            <person name="Bauer D."/>
            <person name="Andreopoulos W."/>
            <person name="Pangilinan J."/>
            <person name="LaButti K."/>
            <person name="Riley R."/>
            <person name="Lipzen A."/>
            <person name="Clum A."/>
            <person name="Drula E."/>
            <person name="Henrissat B."/>
            <person name="Kohler A."/>
            <person name="Grigoriev I.V."/>
            <person name="Martin F.M."/>
            <person name="Hacquard S."/>
        </authorList>
    </citation>
    <scope>NUCLEOTIDE SEQUENCE</scope>
    <source>
        <strain evidence="2">FSSC 5 MPI-SDFR-AT-0091</strain>
    </source>
</reference>
<comment type="caution">
    <text evidence="2">The sequence shown here is derived from an EMBL/GenBank/DDBJ whole genome shotgun (WGS) entry which is preliminary data.</text>
</comment>
<dbReference type="AlphaFoldDB" id="A0A9P9KAS9"/>
<dbReference type="Proteomes" id="UP000736672">
    <property type="component" value="Unassembled WGS sequence"/>
</dbReference>
<proteinExistence type="predicted"/>
<name>A0A9P9KAS9_FUSSL</name>
<gene>
    <name evidence="2" type="ORF">B0J15DRAFT_560894</name>
</gene>
<protein>
    <submittedName>
        <fullName evidence="2">Uncharacterized protein</fullName>
    </submittedName>
</protein>
<evidence type="ECO:0000313" key="2">
    <source>
        <dbReference type="EMBL" id="KAH7250440.1"/>
    </source>
</evidence>
<sequence length="105" mass="11991">MMAPGNGHFVVDNNDRTDIDIPGDSNRDPMDIVNNRNDNNNNTNNGGDEPEHKFYNYRVYQHLAGEGWIRETETRVQIENQPVRNQKLLRSPHDVSLSTSVEVAD</sequence>
<keyword evidence="3" id="KW-1185">Reference proteome</keyword>
<accession>A0A9P9KAS9</accession>
<dbReference type="OrthoDB" id="5103128at2759"/>
<feature type="compositionally biased region" description="Low complexity" evidence="1">
    <location>
        <begin position="34"/>
        <end position="45"/>
    </location>
</feature>
<feature type="compositionally biased region" description="Basic and acidic residues" evidence="1">
    <location>
        <begin position="13"/>
        <end position="30"/>
    </location>
</feature>
<feature type="region of interest" description="Disordered" evidence="1">
    <location>
        <begin position="1"/>
        <end position="52"/>
    </location>
</feature>
<evidence type="ECO:0000313" key="3">
    <source>
        <dbReference type="Proteomes" id="UP000736672"/>
    </source>
</evidence>
<organism evidence="2 3">
    <name type="scientific">Fusarium solani</name>
    <name type="common">Filamentous fungus</name>
    <dbReference type="NCBI Taxonomy" id="169388"/>
    <lineage>
        <taxon>Eukaryota</taxon>
        <taxon>Fungi</taxon>
        <taxon>Dikarya</taxon>
        <taxon>Ascomycota</taxon>
        <taxon>Pezizomycotina</taxon>
        <taxon>Sordariomycetes</taxon>
        <taxon>Hypocreomycetidae</taxon>
        <taxon>Hypocreales</taxon>
        <taxon>Nectriaceae</taxon>
        <taxon>Fusarium</taxon>
        <taxon>Fusarium solani species complex</taxon>
    </lineage>
</organism>